<dbReference type="PROSITE" id="PS51257">
    <property type="entry name" value="PROKAR_LIPOPROTEIN"/>
    <property type="match status" value="1"/>
</dbReference>
<reference evidence="2 3" key="1">
    <citation type="submission" date="2016-11" db="EMBL/GenBank/DDBJ databases">
        <authorList>
            <person name="Jaros S."/>
            <person name="Januszkiewicz K."/>
            <person name="Wedrychowicz H."/>
        </authorList>
    </citation>
    <scope>NUCLEOTIDE SEQUENCE [LARGE SCALE GENOMIC DNA]</scope>
    <source>
        <strain evidence="2 3">DSM 43832</strain>
    </source>
</reference>
<feature type="signal peptide" evidence="1">
    <location>
        <begin position="1"/>
        <end position="25"/>
    </location>
</feature>
<keyword evidence="1" id="KW-0732">Signal</keyword>
<sequence>MMSAAPRFALFALLALLLPIATACSAPPLAEGDCAVPDPEYPEHRYQRADCADPAALRVLTIEEDVTEGCYDVPGVTRSVFEEQWNGLVFVCLGPQDVDPATAPNVAEAGDCFADDGAATETRMRRVDCAAPDARYRVLAVDDGADLPGVSRNECVDVAGATTSYSFSLQGDERSLGGLVHRRLFCLAPVS</sequence>
<dbReference type="STRING" id="1848.SAMN05443637_105191"/>
<dbReference type="AlphaFoldDB" id="A0A1M6RW70"/>
<gene>
    <name evidence="2" type="ORF">SAMN05443637_105191</name>
</gene>
<dbReference type="EMBL" id="FRAP01000005">
    <property type="protein sequence ID" value="SHK36734.1"/>
    <property type="molecule type" value="Genomic_DNA"/>
</dbReference>
<accession>A0A1M6RW70</accession>
<evidence type="ECO:0000313" key="3">
    <source>
        <dbReference type="Proteomes" id="UP000184363"/>
    </source>
</evidence>
<name>A0A1M6RW70_PSETH</name>
<dbReference type="Proteomes" id="UP000184363">
    <property type="component" value="Unassembled WGS sequence"/>
</dbReference>
<evidence type="ECO:0000313" key="2">
    <source>
        <dbReference type="EMBL" id="SHK36734.1"/>
    </source>
</evidence>
<evidence type="ECO:0000256" key="1">
    <source>
        <dbReference type="SAM" id="SignalP"/>
    </source>
</evidence>
<keyword evidence="3" id="KW-1185">Reference proteome</keyword>
<evidence type="ECO:0008006" key="4">
    <source>
        <dbReference type="Google" id="ProtNLM"/>
    </source>
</evidence>
<feature type="chain" id="PRO_5013314208" description="Lipoprotein" evidence="1">
    <location>
        <begin position="26"/>
        <end position="191"/>
    </location>
</feature>
<organism evidence="2 3">
    <name type="scientific">Pseudonocardia thermophila</name>
    <dbReference type="NCBI Taxonomy" id="1848"/>
    <lineage>
        <taxon>Bacteria</taxon>
        <taxon>Bacillati</taxon>
        <taxon>Actinomycetota</taxon>
        <taxon>Actinomycetes</taxon>
        <taxon>Pseudonocardiales</taxon>
        <taxon>Pseudonocardiaceae</taxon>
        <taxon>Pseudonocardia</taxon>
    </lineage>
</organism>
<protein>
    <recommendedName>
        <fullName evidence="4">Lipoprotein</fullName>
    </recommendedName>
</protein>
<proteinExistence type="predicted"/>